<keyword evidence="10" id="KW-1185">Reference proteome</keyword>
<dbReference type="PANTHER" id="PTHR32063:SF14">
    <property type="entry name" value="BLL4319 PROTEIN"/>
    <property type="match status" value="1"/>
</dbReference>
<feature type="transmembrane region" description="Helical" evidence="8">
    <location>
        <begin position="961"/>
        <end position="983"/>
    </location>
</feature>
<proteinExistence type="predicted"/>
<keyword evidence="6 8" id="KW-1133">Transmembrane helix</keyword>
<dbReference type="Gene3D" id="3.30.70.1430">
    <property type="entry name" value="Multidrug efflux transporter AcrB pore domain"/>
    <property type="match status" value="2"/>
</dbReference>
<accession>A0A4R6Z7D7</accession>
<dbReference type="SUPFAM" id="SSF82714">
    <property type="entry name" value="Multidrug efflux transporter AcrB TolC docking domain, DN and DC subdomains"/>
    <property type="match status" value="2"/>
</dbReference>
<dbReference type="EMBL" id="SNZH01000002">
    <property type="protein sequence ID" value="TDR47720.1"/>
    <property type="molecule type" value="Genomic_DNA"/>
</dbReference>
<dbReference type="GO" id="GO:0042910">
    <property type="term" value="F:xenobiotic transmembrane transporter activity"/>
    <property type="evidence" value="ECO:0007669"/>
    <property type="project" value="TreeGrafter"/>
</dbReference>
<dbReference type="Gene3D" id="3.30.70.1320">
    <property type="entry name" value="Multidrug efflux transporter AcrB pore domain like"/>
    <property type="match status" value="1"/>
</dbReference>
<dbReference type="Proteomes" id="UP000295293">
    <property type="component" value="Unassembled WGS sequence"/>
</dbReference>
<evidence type="ECO:0000256" key="6">
    <source>
        <dbReference type="ARBA" id="ARBA00022989"/>
    </source>
</evidence>
<feature type="transmembrane region" description="Helical" evidence="8">
    <location>
        <begin position="430"/>
        <end position="450"/>
    </location>
</feature>
<reference evidence="9 10" key="1">
    <citation type="submission" date="2019-03" db="EMBL/GenBank/DDBJ databases">
        <title>Genomic Encyclopedia of Type Strains, Phase IV (KMG-IV): sequencing the most valuable type-strain genomes for metagenomic binning, comparative biology and taxonomic classification.</title>
        <authorList>
            <person name="Goeker M."/>
        </authorList>
    </citation>
    <scope>NUCLEOTIDE SEQUENCE [LARGE SCALE GENOMIC DNA]</scope>
    <source>
        <strain evidence="9 10">DSM 21667</strain>
    </source>
</reference>
<evidence type="ECO:0000256" key="8">
    <source>
        <dbReference type="SAM" id="Phobius"/>
    </source>
</evidence>
<keyword evidence="7 8" id="KW-0472">Membrane</keyword>
<keyword evidence="5 8" id="KW-0812">Transmembrane</keyword>
<evidence type="ECO:0000256" key="2">
    <source>
        <dbReference type="ARBA" id="ARBA00022448"/>
    </source>
</evidence>
<evidence type="ECO:0000313" key="10">
    <source>
        <dbReference type="Proteomes" id="UP000295293"/>
    </source>
</evidence>
<dbReference type="GO" id="GO:0005886">
    <property type="term" value="C:plasma membrane"/>
    <property type="evidence" value="ECO:0007669"/>
    <property type="project" value="UniProtKB-SubCell"/>
</dbReference>
<name>A0A4R6Z7D7_9GAMM</name>
<dbReference type="PANTHER" id="PTHR32063">
    <property type="match status" value="1"/>
</dbReference>
<feature type="transmembrane region" description="Helical" evidence="8">
    <location>
        <begin position="386"/>
        <end position="410"/>
    </location>
</feature>
<feature type="transmembrane region" description="Helical" evidence="8">
    <location>
        <begin position="875"/>
        <end position="900"/>
    </location>
</feature>
<comment type="subcellular location">
    <subcellularLocation>
        <location evidence="1">Cell inner membrane</location>
        <topology evidence="1">Multi-pass membrane protein</topology>
    </subcellularLocation>
</comment>
<dbReference type="AlphaFoldDB" id="A0A4R6Z7D7"/>
<feature type="transmembrane region" description="Helical" evidence="8">
    <location>
        <begin position="462"/>
        <end position="480"/>
    </location>
</feature>
<dbReference type="SUPFAM" id="SSF82866">
    <property type="entry name" value="Multidrug efflux transporter AcrB transmembrane domain"/>
    <property type="match status" value="2"/>
</dbReference>
<evidence type="ECO:0000256" key="1">
    <source>
        <dbReference type="ARBA" id="ARBA00004429"/>
    </source>
</evidence>
<keyword evidence="2" id="KW-0813">Transport</keyword>
<dbReference type="Gene3D" id="1.20.1640.10">
    <property type="entry name" value="Multidrug efflux transporter AcrB transmembrane domain"/>
    <property type="match status" value="2"/>
</dbReference>
<feature type="transmembrane region" description="Helical" evidence="8">
    <location>
        <begin position="848"/>
        <end position="868"/>
    </location>
</feature>
<dbReference type="FunFam" id="1.20.1640.10:FF:000001">
    <property type="entry name" value="Efflux pump membrane transporter"/>
    <property type="match status" value="1"/>
</dbReference>
<dbReference type="OrthoDB" id="9757904at2"/>
<evidence type="ECO:0000256" key="7">
    <source>
        <dbReference type="ARBA" id="ARBA00023136"/>
    </source>
</evidence>
<dbReference type="RefSeq" id="WP_133817432.1">
    <property type="nucleotide sequence ID" value="NZ_SNZH01000002.1"/>
</dbReference>
<dbReference type="InterPro" id="IPR001036">
    <property type="entry name" value="Acrflvin-R"/>
</dbReference>
<evidence type="ECO:0000313" key="9">
    <source>
        <dbReference type="EMBL" id="TDR47720.1"/>
    </source>
</evidence>
<protein>
    <submittedName>
        <fullName evidence="9">Multidrug efflux pump</fullName>
    </submittedName>
</protein>
<feature type="transmembrane region" description="Helical" evidence="8">
    <location>
        <begin position="333"/>
        <end position="352"/>
    </location>
</feature>
<comment type="caution">
    <text evidence="9">The sequence shown here is derived from an EMBL/GenBank/DDBJ whole genome shotgun (WGS) entry which is preliminary data.</text>
</comment>
<feature type="transmembrane region" description="Helical" evidence="8">
    <location>
        <begin position="525"/>
        <end position="547"/>
    </location>
</feature>
<dbReference type="SUPFAM" id="SSF82693">
    <property type="entry name" value="Multidrug efflux transporter AcrB pore domain, PN1, PN2, PC1 and PC2 subdomains"/>
    <property type="match status" value="3"/>
</dbReference>
<feature type="transmembrane region" description="Helical" evidence="8">
    <location>
        <begin position="989"/>
        <end position="1015"/>
    </location>
</feature>
<keyword evidence="3" id="KW-1003">Cell membrane</keyword>
<feature type="transmembrane region" description="Helical" evidence="8">
    <location>
        <begin position="359"/>
        <end position="380"/>
    </location>
</feature>
<evidence type="ECO:0000256" key="4">
    <source>
        <dbReference type="ARBA" id="ARBA00022519"/>
    </source>
</evidence>
<sequence length="1033" mass="112069">MVLSDISIHRPVFATVVNLVILLVGFICYDRLAVRLIPKVDTPVVTVATTYPGASAQVVESQITTPIEEQLSGIEGIDYIGSVSREESSQITVRFRLDRDPDSAAADVRDRVALARDFLPQEAREPVVQKQEADAQPIIYLAFSSDRHSELEIADVAERLVKDRVQNIAGVAQAQVYGNKYAMRVWLDPARLAAYSMTPADVEAALRRQNVEIPAGRIESTQREFSVLSETDLKTPEQFGAIVLRSGADGYAVRISDVARVELGADQARFRARYNGRNAVPLGVVKQATANPLAISEGLQKLLPEITRTLPAGMKVEIAYDSTIFIERSIGEVYTTIAEAMVLVVIVIFLFLRSGRATLIPIVTIPVSLIGAFAVMYMFGFSINTLTLLAMVLAIGLVVDDAIVMLENIYRHIEQGMPPMQAALKGSKEIGFAIVAMTLTLAAVYVPLAFSTGRTGRLFIEFALTLAGAVIVSGFTALTLSPMMCSRLLKHSEKHGKAYEFGEKVLNGLQHGYERGLKWSMRQRVLVLGAAAVVFAGLLGIFMLKLLPNELAPQEDQGLVIGFGMAPEGATPEYTDGYAKQMEATFAQLPGVDRYFQIVGFPSVTQTIGFVGLKDWSERDMPSSALQGMLFPQFMAIPGLLAFPVLPPPLGADDFGQPISFIVQTTGTWEDLEKISDGLLAKIRENPQLTNADTDLKLNKPQLKIDMDRDKVATVGASVDEVGRTLESLLGGRQVTRFKRGSEQYDVIVQVDSEGRRVPDQLSSIYVRNASGGMVQMANLVSANESVAAKELNHFNRLRSATISAGLAPGYSMGEALDWLAVAVKDVAADAQYDFSGQSREFRESSSAFALLFALALVFIYLVLAAQFESWIDPFIILFSVPLAAFGGLACLVIVNWVASTGFTHQAGSWNIYTQIGLITLVGLIAKHGIMIVEFANQLQEQGRSKAEAAFEAARLRLRPILMTTGAMVLGALPLAIASGAGAEARHQIGWVIVGGMGFGTLLTLFVVPVVYVLLARKHVPQEDFDGTTAAAH</sequence>
<gene>
    <name evidence="9" type="ORF">DFR29_102380</name>
</gene>
<evidence type="ECO:0000256" key="5">
    <source>
        <dbReference type="ARBA" id="ARBA00022692"/>
    </source>
</evidence>
<dbReference type="PRINTS" id="PR00702">
    <property type="entry name" value="ACRIFLAVINRP"/>
</dbReference>
<dbReference type="Gene3D" id="3.30.2090.10">
    <property type="entry name" value="Multidrug efflux transporter AcrB TolC docking domain, DN and DC subdomains"/>
    <property type="match status" value="2"/>
</dbReference>
<dbReference type="Gene3D" id="3.30.70.1440">
    <property type="entry name" value="Multidrug efflux transporter AcrB pore domain"/>
    <property type="match status" value="1"/>
</dbReference>
<evidence type="ECO:0000256" key="3">
    <source>
        <dbReference type="ARBA" id="ARBA00022475"/>
    </source>
</evidence>
<feature type="transmembrane region" description="Helical" evidence="8">
    <location>
        <begin position="912"/>
        <end position="936"/>
    </location>
</feature>
<dbReference type="FunFam" id="3.30.70.1430:FF:000001">
    <property type="entry name" value="Efflux pump membrane transporter"/>
    <property type="match status" value="1"/>
</dbReference>
<keyword evidence="4" id="KW-0997">Cell inner membrane</keyword>
<dbReference type="InterPro" id="IPR027463">
    <property type="entry name" value="AcrB_DN_DC_subdom"/>
</dbReference>
<dbReference type="Pfam" id="PF00873">
    <property type="entry name" value="ACR_tran"/>
    <property type="match status" value="1"/>
</dbReference>
<organism evidence="9 10">
    <name type="scientific">Tahibacter aquaticus</name>
    <dbReference type="NCBI Taxonomy" id="520092"/>
    <lineage>
        <taxon>Bacteria</taxon>
        <taxon>Pseudomonadati</taxon>
        <taxon>Pseudomonadota</taxon>
        <taxon>Gammaproteobacteria</taxon>
        <taxon>Lysobacterales</taxon>
        <taxon>Rhodanobacteraceae</taxon>
        <taxon>Tahibacter</taxon>
    </lineage>
</organism>
<feature type="transmembrane region" description="Helical" evidence="8">
    <location>
        <begin position="12"/>
        <end position="32"/>
    </location>
</feature>